<organism evidence="2 3">
    <name type="scientific">Dacryopinax primogenitus (strain DJM 731)</name>
    <name type="common">Brown rot fungus</name>
    <dbReference type="NCBI Taxonomy" id="1858805"/>
    <lineage>
        <taxon>Eukaryota</taxon>
        <taxon>Fungi</taxon>
        <taxon>Dikarya</taxon>
        <taxon>Basidiomycota</taxon>
        <taxon>Agaricomycotina</taxon>
        <taxon>Dacrymycetes</taxon>
        <taxon>Dacrymycetales</taxon>
        <taxon>Dacrymycetaceae</taxon>
        <taxon>Dacryopinax</taxon>
    </lineage>
</organism>
<evidence type="ECO:0000256" key="1">
    <source>
        <dbReference type="SAM" id="MobiDB-lite"/>
    </source>
</evidence>
<dbReference type="EMBL" id="JH795858">
    <property type="protein sequence ID" value="EJU04377.1"/>
    <property type="molecule type" value="Genomic_DNA"/>
</dbReference>
<sequence length="382" mass="44194">MARFLPPELKEEIVRNVISDTPPSAYMWPPSVEKALRSLSQSNRDWRRAAADKVFQRLVIRSRRQIIQLLASPHKLRFVQSMALLPGSWDYANRRTRNGNHAYCTDDLAPLFLAVAPSLQRLFIFHYHTNEPRCSRWPSAISRLLHLEELVVHQYASHFPHLLFRWEAGEEEYGGQDTSRTERRAEIGFASAVSLPQYIPVGHSNADTAAYSVPSGQGRGMHHNNPASAQGDEDDHYEFSHPDDFLCYRPSWPSLPMLKRLAISANQLKWKDFKFVEFFPRIEQLVFVDYTSIEEDAEVRSIGRQLRENPSFRVVLVEQSREDVPLDWEDDMPLLPQDRFLFHLYDASEINTADPWLVQRALLGGIFDVGTSFSELRRRLGY</sequence>
<evidence type="ECO:0000313" key="3">
    <source>
        <dbReference type="Proteomes" id="UP000030653"/>
    </source>
</evidence>
<dbReference type="GeneID" id="63692620"/>
<evidence type="ECO:0000313" key="2">
    <source>
        <dbReference type="EMBL" id="EJU04377.1"/>
    </source>
</evidence>
<dbReference type="OrthoDB" id="10481960at2759"/>
<proteinExistence type="predicted"/>
<protein>
    <submittedName>
        <fullName evidence="2">Uncharacterized protein</fullName>
    </submittedName>
</protein>
<gene>
    <name evidence="2" type="ORF">DACRYDRAFT_99028</name>
</gene>
<dbReference type="HOGENOM" id="CLU_723658_0_0_1"/>
<dbReference type="RefSeq" id="XP_040631271.1">
    <property type="nucleotide sequence ID" value="XM_040777558.1"/>
</dbReference>
<keyword evidence="3" id="KW-1185">Reference proteome</keyword>
<accession>M5GD98</accession>
<dbReference type="Proteomes" id="UP000030653">
    <property type="component" value="Unassembled WGS sequence"/>
</dbReference>
<name>M5GD98_DACPD</name>
<reference evidence="2 3" key="1">
    <citation type="journal article" date="2012" name="Science">
        <title>The Paleozoic origin of enzymatic lignin decomposition reconstructed from 31 fungal genomes.</title>
        <authorList>
            <person name="Floudas D."/>
            <person name="Binder M."/>
            <person name="Riley R."/>
            <person name="Barry K."/>
            <person name="Blanchette R.A."/>
            <person name="Henrissat B."/>
            <person name="Martinez A.T."/>
            <person name="Otillar R."/>
            <person name="Spatafora J.W."/>
            <person name="Yadav J.S."/>
            <person name="Aerts A."/>
            <person name="Benoit I."/>
            <person name="Boyd A."/>
            <person name="Carlson A."/>
            <person name="Copeland A."/>
            <person name="Coutinho P.M."/>
            <person name="de Vries R.P."/>
            <person name="Ferreira P."/>
            <person name="Findley K."/>
            <person name="Foster B."/>
            <person name="Gaskell J."/>
            <person name="Glotzer D."/>
            <person name="Gorecki P."/>
            <person name="Heitman J."/>
            <person name="Hesse C."/>
            <person name="Hori C."/>
            <person name="Igarashi K."/>
            <person name="Jurgens J.A."/>
            <person name="Kallen N."/>
            <person name="Kersten P."/>
            <person name="Kohler A."/>
            <person name="Kuees U."/>
            <person name="Kumar T.K.A."/>
            <person name="Kuo A."/>
            <person name="LaButti K."/>
            <person name="Larrondo L.F."/>
            <person name="Lindquist E."/>
            <person name="Ling A."/>
            <person name="Lombard V."/>
            <person name="Lucas S."/>
            <person name="Lundell T."/>
            <person name="Martin R."/>
            <person name="McLaughlin D.J."/>
            <person name="Morgenstern I."/>
            <person name="Morin E."/>
            <person name="Murat C."/>
            <person name="Nagy L.G."/>
            <person name="Nolan M."/>
            <person name="Ohm R.A."/>
            <person name="Patyshakuliyeva A."/>
            <person name="Rokas A."/>
            <person name="Ruiz-Duenas F.J."/>
            <person name="Sabat G."/>
            <person name="Salamov A."/>
            <person name="Samejima M."/>
            <person name="Schmutz J."/>
            <person name="Slot J.C."/>
            <person name="St John F."/>
            <person name="Stenlid J."/>
            <person name="Sun H."/>
            <person name="Sun S."/>
            <person name="Syed K."/>
            <person name="Tsang A."/>
            <person name="Wiebenga A."/>
            <person name="Young D."/>
            <person name="Pisabarro A."/>
            <person name="Eastwood D.C."/>
            <person name="Martin F."/>
            <person name="Cullen D."/>
            <person name="Grigoriev I.V."/>
            <person name="Hibbett D.S."/>
        </authorList>
    </citation>
    <scope>NUCLEOTIDE SEQUENCE [LARGE SCALE GENOMIC DNA]</scope>
    <source>
        <strain evidence="2 3">DJM-731 SS1</strain>
    </source>
</reference>
<feature type="region of interest" description="Disordered" evidence="1">
    <location>
        <begin position="215"/>
        <end position="235"/>
    </location>
</feature>
<dbReference type="AlphaFoldDB" id="M5GD98"/>